<dbReference type="GO" id="GO:1990904">
    <property type="term" value="C:ribonucleoprotein complex"/>
    <property type="evidence" value="ECO:0007669"/>
    <property type="project" value="UniProtKB-KW"/>
</dbReference>
<name>A0A7J0F4D1_9ERIC</name>
<comment type="caution">
    <text evidence="1">The sequence shown here is derived from an EMBL/GenBank/DDBJ whole genome shotgun (WGS) entry which is preliminary data.</text>
</comment>
<proteinExistence type="predicted"/>
<reference evidence="1 2" key="1">
    <citation type="submission" date="2019-07" db="EMBL/GenBank/DDBJ databases">
        <title>De Novo Assembly of kiwifruit Actinidia rufa.</title>
        <authorList>
            <person name="Sugita-Konishi S."/>
            <person name="Sato K."/>
            <person name="Mori E."/>
            <person name="Abe Y."/>
            <person name="Kisaki G."/>
            <person name="Hamano K."/>
            <person name="Suezawa K."/>
            <person name="Otani M."/>
            <person name="Fukuda T."/>
            <person name="Manabe T."/>
            <person name="Gomi K."/>
            <person name="Tabuchi M."/>
            <person name="Akimitsu K."/>
            <person name="Kataoka I."/>
        </authorList>
    </citation>
    <scope>NUCLEOTIDE SEQUENCE [LARGE SCALE GENOMIC DNA]</scope>
    <source>
        <strain evidence="2">cv. Fuchu</strain>
    </source>
</reference>
<gene>
    <name evidence="1" type="ORF">Acr_08g0016720</name>
</gene>
<dbReference type="AlphaFoldDB" id="A0A7J0F4D1"/>
<evidence type="ECO:0000313" key="2">
    <source>
        <dbReference type="Proteomes" id="UP000585474"/>
    </source>
</evidence>
<accession>A0A7J0F4D1</accession>
<dbReference type="Proteomes" id="UP000585474">
    <property type="component" value="Unassembled WGS sequence"/>
</dbReference>
<organism evidence="1 2">
    <name type="scientific">Actinidia rufa</name>
    <dbReference type="NCBI Taxonomy" id="165716"/>
    <lineage>
        <taxon>Eukaryota</taxon>
        <taxon>Viridiplantae</taxon>
        <taxon>Streptophyta</taxon>
        <taxon>Embryophyta</taxon>
        <taxon>Tracheophyta</taxon>
        <taxon>Spermatophyta</taxon>
        <taxon>Magnoliopsida</taxon>
        <taxon>eudicotyledons</taxon>
        <taxon>Gunneridae</taxon>
        <taxon>Pentapetalae</taxon>
        <taxon>asterids</taxon>
        <taxon>Ericales</taxon>
        <taxon>Actinidiaceae</taxon>
        <taxon>Actinidia</taxon>
    </lineage>
</organism>
<keyword evidence="2" id="KW-1185">Reference proteome</keyword>
<dbReference type="EMBL" id="BJWL01000008">
    <property type="protein sequence ID" value="GFY93276.1"/>
    <property type="molecule type" value="Genomic_DNA"/>
</dbReference>
<sequence>MDHIKTTTTTILKVRPASRSQEIHGQAAANITLVRVQPGLQLPLQGTSGAYALVCTQQRLVHWAVRDMSTGLLESVQDCWALGCSTGAALGCAGLLVHWAAWGRYCWSARDRSCVLVCARQRLMRWAVSDRGCWCAGSAGLLGWCLFREQWLLLQQCLKARATGSLGCEGLCKIAGLVAVLTAVAVVGLRQGLLVR</sequence>
<protein>
    <submittedName>
        <fullName evidence="1">Small nuclear ribonucleoprotein family protein</fullName>
    </submittedName>
</protein>
<evidence type="ECO:0000313" key="1">
    <source>
        <dbReference type="EMBL" id="GFY93276.1"/>
    </source>
</evidence>
<keyword evidence="1" id="KW-0687">Ribonucleoprotein</keyword>